<organism evidence="2">
    <name type="scientific">Pelagomonas calceolata</name>
    <dbReference type="NCBI Taxonomy" id="35677"/>
    <lineage>
        <taxon>Eukaryota</taxon>
        <taxon>Sar</taxon>
        <taxon>Stramenopiles</taxon>
        <taxon>Ochrophyta</taxon>
        <taxon>Pelagophyceae</taxon>
        <taxon>Pelagomonadales</taxon>
        <taxon>Pelagomonadaceae</taxon>
        <taxon>Pelagomonas</taxon>
    </lineage>
</organism>
<reference evidence="2" key="1">
    <citation type="submission" date="2021-01" db="EMBL/GenBank/DDBJ databases">
        <authorList>
            <person name="Corre E."/>
            <person name="Pelletier E."/>
            <person name="Niang G."/>
            <person name="Scheremetjew M."/>
            <person name="Finn R."/>
            <person name="Kale V."/>
            <person name="Holt S."/>
            <person name="Cochrane G."/>
            <person name="Meng A."/>
            <person name="Brown T."/>
            <person name="Cohen L."/>
        </authorList>
    </citation>
    <scope>NUCLEOTIDE SEQUENCE</scope>
    <source>
        <strain evidence="2">CCMP1756</strain>
    </source>
</reference>
<proteinExistence type="predicted"/>
<feature type="compositionally biased region" description="Basic residues" evidence="1">
    <location>
        <begin position="184"/>
        <end position="199"/>
    </location>
</feature>
<dbReference type="EMBL" id="HBIW01018418">
    <property type="protein sequence ID" value="CAE0700417.1"/>
    <property type="molecule type" value="Transcribed_RNA"/>
</dbReference>
<feature type="region of interest" description="Disordered" evidence="1">
    <location>
        <begin position="80"/>
        <end position="106"/>
    </location>
</feature>
<dbReference type="AlphaFoldDB" id="A0A7S4A1I2"/>
<name>A0A7S4A1I2_9STRA</name>
<feature type="compositionally biased region" description="Pro residues" evidence="1">
    <location>
        <begin position="87"/>
        <end position="99"/>
    </location>
</feature>
<reference evidence="3" key="2">
    <citation type="submission" date="2021-11" db="EMBL/GenBank/DDBJ databases">
        <authorList>
            <consortium name="Genoscope - CEA"/>
            <person name="William W."/>
        </authorList>
    </citation>
    <scope>NUCLEOTIDE SEQUENCE</scope>
</reference>
<evidence type="ECO:0000256" key="1">
    <source>
        <dbReference type="SAM" id="MobiDB-lite"/>
    </source>
</evidence>
<evidence type="ECO:0000313" key="2">
    <source>
        <dbReference type="EMBL" id="CAE0700417.1"/>
    </source>
</evidence>
<sequence length="288" mass="30671">MQRQDTLNSLKLSSLNQSLGSSTGTGGSRHRRHQSDPFGSSLAPMSDSDMAAFLAAEGDEDALMPGSLLSFDDADLGDIGDLLLPTPSGPQMPAWPSPRTPGRKHRRTISEPALNFQFVKNDVHSAPAPPPVRRGVSDEGYIDDATHPLILGDGLRLDSFDLELDERAIPQMPPPPPAPAPKPKPSRAARSTGRRRKPTKAADPDFVDPDSVNSVSPAPSRKSKSTGGETKKYRCSRCGQIKANHVCPFLKYNSVATGVQADPSVTVTTAGCKTLKVRGRFVGAAVMA</sequence>
<feature type="compositionally biased region" description="Low complexity" evidence="1">
    <location>
        <begin position="1"/>
        <end position="22"/>
    </location>
</feature>
<keyword evidence="4" id="KW-1185">Reference proteome</keyword>
<dbReference type="Proteomes" id="UP000789595">
    <property type="component" value="Unassembled WGS sequence"/>
</dbReference>
<evidence type="ECO:0000313" key="3">
    <source>
        <dbReference type="EMBL" id="CAH0376636.1"/>
    </source>
</evidence>
<dbReference type="OrthoDB" id="10674608at2759"/>
<feature type="region of interest" description="Disordered" evidence="1">
    <location>
        <begin position="1"/>
        <end position="45"/>
    </location>
</feature>
<evidence type="ECO:0000313" key="4">
    <source>
        <dbReference type="Proteomes" id="UP000789595"/>
    </source>
</evidence>
<accession>A0A7S4A1I2</accession>
<feature type="region of interest" description="Disordered" evidence="1">
    <location>
        <begin position="167"/>
        <end position="233"/>
    </location>
</feature>
<dbReference type="EMBL" id="CAKKNE010000005">
    <property type="protein sequence ID" value="CAH0376636.1"/>
    <property type="molecule type" value="Genomic_DNA"/>
</dbReference>
<feature type="compositionally biased region" description="Pro residues" evidence="1">
    <location>
        <begin position="171"/>
        <end position="183"/>
    </location>
</feature>
<gene>
    <name evidence="2" type="ORF">PCAL00307_LOCUS15853</name>
    <name evidence="3" type="ORF">PECAL_5P12390</name>
</gene>
<protein>
    <submittedName>
        <fullName evidence="2">Uncharacterized protein</fullName>
    </submittedName>
</protein>